<dbReference type="AlphaFoldDB" id="A0A9N9J0B6"/>
<keyword evidence="2" id="KW-1185">Reference proteome</keyword>
<name>A0A9N9J0B6_9GLOM</name>
<reference evidence="1" key="1">
    <citation type="submission" date="2021-06" db="EMBL/GenBank/DDBJ databases">
        <authorList>
            <person name="Kallberg Y."/>
            <person name="Tangrot J."/>
            <person name="Rosling A."/>
        </authorList>
    </citation>
    <scope>NUCLEOTIDE SEQUENCE</scope>
    <source>
        <strain evidence="1">MA453B</strain>
    </source>
</reference>
<feature type="non-terminal residue" evidence="1">
    <location>
        <position position="55"/>
    </location>
</feature>
<proteinExistence type="predicted"/>
<evidence type="ECO:0000313" key="1">
    <source>
        <dbReference type="EMBL" id="CAG8756333.1"/>
    </source>
</evidence>
<dbReference type="EMBL" id="CAJVPY010016298">
    <property type="protein sequence ID" value="CAG8756333.1"/>
    <property type="molecule type" value="Genomic_DNA"/>
</dbReference>
<accession>A0A9N9J0B6</accession>
<evidence type="ECO:0000313" key="2">
    <source>
        <dbReference type="Proteomes" id="UP000789405"/>
    </source>
</evidence>
<comment type="caution">
    <text evidence="1">The sequence shown here is derived from an EMBL/GenBank/DDBJ whole genome shotgun (WGS) entry which is preliminary data.</text>
</comment>
<protein>
    <submittedName>
        <fullName evidence="1">3771_t:CDS:1</fullName>
    </submittedName>
</protein>
<gene>
    <name evidence="1" type="ORF">DERYTH_LOCUS17366</name>
</gene>
<sequence length="55" mass="6024">IRLAKEQCIKNAAHCAFEFSPKLQSALKRTVSLPTSLATLSFLTFPRAFARSGQA</sequence>
<organism evidence="1 2">
    <name type="scientific">Dentiscutata erythropus</name>
    <dbReference type="NCBI Taxonomy" id="1348616"/>
    <lineage>
        <taxon>Eukaryota</taxon>
        <taxon>Fungi</taxon>
        <taxon>Fungi incertae sedis</taxon>
        <taxon>Mucoromycota</taxon>
        <taxon>Glomeromycotina</taxon>
        <taxon>Glomeromycetes</taxon>
        <taxon>Diversisporales</taxon>
        <taxon>Gigasporaceae</taxon>
        <taxon>Dentiscutata</taxon>
    </lineage>
</organism>
<dbReference type="Proteomes" id="UP000789405">
    <property type="component" value="Unassembled WGS sequence"/>
</dbReference>